<keyword evidence="1" id="KW-0418">Kinase</keyword>
<dbReference type="RefSeq" id="WP_146525056.1">
    <property type="nucleotide sequence ID" value="NZ_SJPV01000002.1"/>
</dbReference>
<evidence type="ECO:0000313" key="3">
    <source>
        <dbReference type="EMBL" id="TWU40433.1"/>
    </source>
</evidence>
<keyword evidence="4" id="KW-1185">Reference proteome</keyword>
<dbReference type="CDD" id="cd16936">
    <property type="entry name" value="HATPase_RsbW-like"/>
    <property type="match status" value="1"/>
</dbReference>
<dbReference type="OrthoDB" id="9792240at2"/>
<dbReference type="InterPro" id="IPR003594">
    <property type="entry name" value="HATPase_dom"/>
</dbReference>
<dbReference type="SUPFAM" id="SSF55874">
    <property type="entry name" value="ATPase domain of HSP90 chaperone/DNA topoisomerase II/histidine kinase"/>
    <property type="match status" value="1"/>
</dbReference>
<feature type="domain" description="Histidine kinase/HSP90-like ATPase" evidence="2">
    <location>
        <begin position="24"/>
        <end position="137"/>
    </location>
</feature>
<dbReference type="Proteomes" id="UP000319143">
    <property type="component" value="Unassembled WGS sequence"/>
</dbReference>
<dbReference type="PANTHER" id="PTHR35526">
    <property type="entry name" value="ANTI-SIGMA-F FACTOR RSBW-RELATED"/>
    <property type="match status" value="1"/>
</dbReference>
<keyword evidence="1" id="KW-0808">Transferase</keyword>
<proteinExistence type="predicted"/>
<dbReference type="InterPro" id="IPR036890">
    <property type="entry name" value="HATPase_C_sf"/>
</dbReference>
<dbReference type="GO" id="GO:0004674">
    <property type="term" value="F:protein serine/threonine kinase activity"/>
    <property type="evidence" value="ECO:0007669"/>
    <property type="project" value="UniProtKB-KW"/>
</dbReference>
<reference evidence="3 4" key="1">
    <citation type="submission" date="2019-02" db="EMBL/GenBank/DDBJ databases">
        <title>Deep-cultivation of Planctomycetes and their phenomic and genomic characterization uncovers novel biology.</title>
        <authorList>
            <person name="Wiegand S."/>
            <person name="Jogler M."/>
            <person name="Boedeker C."/>
            <person name="Pinto D."/>
            <person name="Vollmers J."/>
            <person name="Rivas-Marin E."/>
            <person name="Kohn T."/>
            <person name="Peeters S.H."/>
            <person name="Heuer A."/>
            <person name="Rast P."/>
            <person name="Oberbeckmann S."/>
            <person name="Bunk B."/>
            <person name="Jeske O."/>
            <person name="Meyerdierks A."/>
            <person name="Storesund J.E."/>
            <person name="Kallscheuer N."/>
            <person name="Luecker S."/>
            <person name="Lage O.M."/>
            <person name="Pohl T."/>
            <person name="Merkel B.J."/>
            <person name="Hornburger P."/>
            <person name="Mueller R.-W."/>
            <person name="Bruemmer F."/>
            <person name="Labrenz M."/>
            <person name="Spormann A.M."/>
            <person name="Op Den Camp H."/>
            <person name="Overmann J."/>
            <person name="Amann R."/>
            <person name="Jetten M.S.M."/>
            <person name="Mascher T."/>
            <person name="Medema M.H."/>
            <person name="Devos D.P."/>
            <person name="Kaster A.-K."/>
            <person name="Ovreas L."/>
            <person name="Rohde M."/>
            <person name="Galperin M.Y."/>
            <person name="Jogler C."/>
        </authorList>
    </citation>
    <scope>NUCLEOTIDE SEQUENCE [LARGE SCALE GENOMIC DNA]</scope>
    <source>
        <strain evidence="3 4">Poly41</strain>
    </source>
</reference>
<evidence type="ECO:0000259" key="2">
    <source>
        <dbReference type="Pfam" id="PF13581"/>
    </source>
</evidence>
<protein>
    <submittedName>
        <fullName evidence="3">Anti-sigma F factor</fullName>
    </submittedName>
</protein>
<dbReference type="Pfam" id="PF13581">
    <property type="entry name" value="HATPase_c_2"/>
    <property type="match status" value="1"/>
</dbReference>
<sequence>MRAKNVPAWTLRRTIPSDTSVGSALAHELVDAMLERKWPATDLFRVQLAYEEAIVNAIRHGNRHCSDKTVEVEMSCKEQEVCIRITDQGNGFDPAAIPDPRQQELLEVPGGRGVLLICEIMSEISFNDTGNQITMIKRREDFPPEQCGG</sequence>
<accession>A0A5C6DSX2</accession>
<gene>
    <name evidence="3" type="ORF">Poly41_12650</name>
</gene>
<evidence type="ECO:0000256" key="1">
    <source>
        <dbReference type="ARBA" id="ARBA00022527"/>
    </source>
</evidence>
<dbReference type="InterPro" id="IPR050267">
    <property type="entry name" value="Anti-sigma-factor_SerPK"/>
</dbReference>
<dbReference type="AlphaFoldDB" id="A0A5C6DSX2"/>
<name>A0A5C6DSX2_9BACT</name>
<dbReference type="EMBL" id="SJPV01000002">
    <property type="protein sequence ID" value="TWU40433.1"/>
    <property type="molecule type" value="Genomic_DNA"/>
</dbReference>
<dbReference type="Gene3D" id="3.30.565.10">
    <property type="entry name" value="Histidine kinase-like ATPase, C-terminal domain"/>
    <property type="match status" value="1"/>
</dbReference>
<organism evidence="3 4">
    <name type="scientific">Novipirellula artificiosorum</name>
    <dbReference type="NCBI Taxonomy" id="2528016"/>
    <lineage>
        <taxon>Bacteria</taxon>
        <taxon>Pseudomonadati</taxon>
        <taxon>Planctomycetota</taxon>
        <taxon>Planctomycetia</taxon>
        <taxon>Pirellulales</taxon>
        <taxon>Pirellulaceae</taxon>
        <taxon>Novipirellula</taxon>
    </lineage>
</organism>
<comment type="caution">
    <text evidence="3">The sequence shown here is derived from an EMBL/GenBank/DDBJ whole genome shotgun (WGS) entry which is preliminary data.</text>
</comment>
<dbReference type="PANTHER" id="PTHR35526:SF3">
    <property type="entry name" value="ANTI-SIGMA-F FACTOR RSBW"/>
    <property type="match status" value="1"/>
</dbReference>
<evidence type="ECO:0000313" key="4">
    <source>
        <dbReference type="Proteomes" id="UP000319143"/>
    </source>
</evidence>
<keyword evidence="1" id="KW-0723">Serine/threonine-protein kinase</keyword>